<dbReference type="PANTHER" id="PTHR13016:SF0">
    <property type="entry name" value="AMME SYNDROME CANDIDATE GENE 1 PROTEIN"/>
    <property type="match status" value="1"/>
</dbReference>
<dbReference type="eggNOG" id="KOG3274">
    <property type="taxonomic scope" value="Eukaryota"/>
</dbReference>
<sequence>MSKSLCCFAFESLYYKLGLESSLITLDKYKPVDQGDSKLPSKAPLFITWNYKGHLRGCIGTFQPQSLESGVKSFAYSAAFHDPRFPPIKKAEVKDLSVSVTLLDNFEQINDPSNWTIGKHGLRLNMHIDGNYYSGTFLPSVAEEQEWDKVSTLWYLLRKADYSGVSQKDTLTFFNNGIKKGYIGLERYEGLKDALDNQSFLEYRKSIA</sequence>
<keyword evidence="3" id="KW-1185">Reference proteome</keyword>
<feature type="domain" description="AMMECR1" evidence="1">
    <location>
        <begin position="1"/>
        <end position="204"/>
    </location>
</feature>
<dbReference type="OrthoDB" id="24630at2759"/>
<dbReference type="Proteomes" id="UP000005222">
    <property type="component" value="Chromosome N"/>
</dbReference>
<dbReference type="HOGENOM" id="CLU_052828_3_0_1"/>
<dbReference type="Pfam" id="PF01871">
    <property type="entry name" value="AMMECR1"/>
    <property type="match status" value="1"/>
</dbReference>
<dbReference type="InParanoid" id="G8Y0Y4"/>
<dbReference type="FunCoup" id="G8Y0Y4">
    <property type="interactions" value="1745"/>
</dbReference>
<dbReference type="NCBIfam" id="TIGR00296">
    <property type="entry name" value="TIGR00296 family protein"/>
    <property type="match status" value="1"/>
</dbReference>
<dbReference type="InterPro" id="IPR023473">
    <property type="entry name" value="AMMECR1"/>
</dbReference>
<dbReference type="NCBIfam" id="TIGR04335">
    <property type="entry name" value="AmmeMemoSam_A"/>
    <property type="match status" value="1"/>
</dbReference>
<accession>G8Y0Y4</accession>
<evidence type="ECO:0000259" key="1">
    <source>
        <dbReference type="PROSITE" id="PS51112"/>
    </source>
</evidence>
<proteinExistence type="predicted"/>
<protein>
    <submittedName>
        <fullName evidence="2">Piso0_004981 protein</fullName>
    </submittedName>
</protein>
<evidence type="ECO:0000313" key="2">
    <source>
        <dbReference type="EMBL" id="CCE86487.1"/>
    </source>
</evidence>
<dbReference type="AlphaFoldDB" id="G8Y0Y4"/>
<evidence type="ECO:0000313" key="3">
    <source>
        <dbReference type="Proteomes" id="UP000005222"/>
    </source>
</evidence>
<dbReference type="InterPro" id="IPR027623">
    <property type="entry name" value="AmmeMemoSam_A"/>
</dbReference>
<dbReference type="InterPro" id="IPR002733">
    <property type="entry name" value="AMMECR1_domain"/>
</dbReference>
<dbReference type="PANTHER" id="PTHR13016">
    <property type="entry name" value="AMMECR1 HOMOLOG"/>
    <property type="match status" value="1"/>
</dbReference>
<name>G8Y0Y4_PICSO</name>
<dbReference type="InterPro" id="IPR027485">
    <property type="entry name" value="AMMECR1_N"/>
</dbReference>
<organism evidence="2 3">
    <name type="scientific">Pichia sorbitophila (strain ATCC MYA-4447 / BCRC 22081 / CBS 7064 / NBRC 10061 / NRRL Y-12695)</name>
    <name type="common">Hybrid yeast</name>
    <dbReference type="NCBI Taxonomy" id="559304"/>
    <lineage>
        <taxon>Eukaryota</taxon>
        <taxon>Fungi</taxon>
        <taxon>Dikarya</taxon>
        <taxon>Ascomycota</taxon>
        <taxon>Saccharomycotina</taxon>
        <taxon>Pichiomycetes</taxon>
        <taxon>Debaryomycetaceae</taxon>
        <taxon>Millerozyma</taxon>
    </lineage>
</organism>
<dbReference type="Gene3D" id="3.30.700.20">
    <property type="entry name" value="Hypothetical protein ph0010, domain 1"/>
    <property type="match status" value="1"/>
</dbReference>
<reference evidence="2 3" key="1">
    <citation type="journal article" date="2012" name="G3 (Bethesda)">
        <title>Pichia sorbitophila, an interspecies yeast hybrid reveals early steps of genome resolution following polyploidization.</title>
        <authorList>
            <person name="Leh Louis V."/>
            <person name="Despons L."/>
            <person name="Friedrich A."/>
            <person name="Martin T."/>
            <person name="Durrens P."/>
            <person name="Casaregola S."/>
            <person name="Neuveglise C."/>
            <person name="Fairhead C."/>
            <person name="Marck C."/>
            <person name="Cruz J.A."/>
            <person name="Straub M.L."/>
            <person name="Kugler V."/>
            <person name="Sacerdot C."/>
            <person name="Uzunov Z."/>
            <person name="Thierry A."/>
            <person name="Weiss S."/>
            <person name="Bleykasten C."/>
            <person name="De Montigny J."/>
            <person name="Jacques N."/>
            <person name="Jung P."/>
            <person name="Lemaire M."/>
            <person name="Mallet S."/>
            <person name="Morel G."/>
            <person name="Richard G.F."/>
            <person name="Sarkar A."/>
            <person name="Savel G."/>
            <person name="Schacherer J."/>
            <person name="Seret M.L."/>
            <person name="Talla E."/>
            <person name="Samson G."/>
            <person name="Jubin C."/>
            <person name="Poulain J."/>
            <person name="Vacherie B."/>
            <person name="Barbe V."/>
            <person name="Pelletier E."/>
            <person name="Sherman D.J."/>
            <person name="Westhof E."/>
            <person name="Weissenbach J."/>
            <person name="Baret P.V."/>
            <person name="Wincker P."/>
            <person name="Gaillardin C."/>
            <person name="Dujon B."/>
            <person name="Souciet J.L."/>
        </authorList>
    </citation>
    <scope>NUCLEOTIDE SEQUENCE [LARGE SCALE GENOMIC DNA]</scope>
    <source>
        <strain evidence="3">ATCC MYA-4447 / BCRC 22081 / CBS 7064 / NBRC 10061 / NRRL Y-12695</strain>
    </source>
</reference>
<dbReference type="InterPro" id="IPR036071">
    <property type="entry name" value="AMMECR1_dom_sf"/>
</dbReference>
<dbReference type="PROSITE" id="PS51112">
    <property type="entry name" value="AMMECR1"/>
    <property type="match status" value="1"/>
</dbReference>
<dbReference type="EMBL" id="FO082046">
    <property type="protein sequence ID" value="CCE86487.1"/>
    <property type="molecule type" value="Genomic_DNA"/>
</dbReference>
<dbReference type="SUPFAM" id="SSF143447">
    <property type="entry name" value="AMMECR1-like"/>
    <property type="match status" value="1"/>
</dbReference>
<gene>
    <name evidence="2" type="primary">Piso0_004981</name>
    <name evidence="2" type="ORF">GNLVRS01_PISO0N05271g</name>
</gene>
<dbReference type="STRING" id="559304.G8Y0Y4"/>
<dbReference type="OMA" id="LFITWNK"/>